<organism evidence="7 8">
    <name type="scientific">Campylobacter iguaniorum</name>
    <dbReference type="NCBI Taxonomy" id="1244531"/>
    <lineage>
        <taxon>Bacteria</taxon>
        <taxon>Pseudomonadati</taxon>
        <taxon>Campylobacterota</taxon>
        <taxon>Epsilonproteobacteria</taxon>
        <taxon>Campylobacterales</taxon>
        <taxon>Campylobacteraceae</taxon>
        <taxon>Campylobacter</taxon>
    </lineage>
</organism>
<keyword evidence="4 6" id="KW-1133">Transmembrane helix</keyword>
<dbReference type="HOGENOM" id="CLU_005170_7_3_7"/>
<dbReference type="AlphaFoldDB" id="A0A076FBU5"/>
<feature type="transmembrane region" description="Helical" evidence="6">
    <location>
        <begin position="356"/>
        <end position="374"/>
    </location>
</feature>
<evidence type="ECO:0000313" key="8">
    <source>
        <dbReference type="Proteomes" id="UP000028486"/>
    </source>
</evidence>
<evidence type="ECO:0000256" key="2">
    <source>
        <dbReference type="ARBA" id="ARBA00007349"/>
    </source>
</evidence>
<dbReference type="GO" id="GO:0016020">
    <property type="term" value="C:membrane"/>
    <property type="evidence" value="ECO:0007669"/>
    <property type="project" value="UniProtKB-SubCell"/>
</dbReference>
<keyword evidence="8" id="KW-1185">Reference proteome</keyword>
<feature type="transmembrane region" description="Helical" evidence="6">
    <location>
        <begin position="386"/>
        <end position="409"/>
    </location>
</feature>
<dbReference type="NCBIfam" id="TIGR00785">
    <property type="entry name" value="dass"/>
    <property type="match status" value="1"/>
</dbReference>
<gene>
    <name evidence="7" type="ORF">CIG1485E_1046</name>
</gene>
<comment type="similarity">
    <text evidence="2">Belongs to the SLC13A/DASS transporter (TC 2.A.47) family. DIT1 subfamily.</text>
</comment>
<dbReference type="EMBL" id="CP009043">
    <property type="protein sequence ID" value="AII14882.1"/>
    <property type="molecule type" value="Genomic_DNA"/>
</dbReference>
<evidence type="ECO:0000256" key="3">
    <source>
        <dbReference type="ARBA" id="ARBA00022692"/>
    </source>
</evidence>
<evidence type="ECO:0000256" key="4">
    <source>
        <dbReference type="ARBA" id="ARBA00022989"/>
    </source>
</evidence>
<comment type="subcellular location">
    <subcellularLocation>
        <location evidence="1">Membrane</location>
        <topology evidence="1">Multi-pass membrane protein</topology>
    </subcellularLocation>
</comment>
<keyword evidence="3 6" id="KW-0812">Transmembrane</keyword>
<evidence type="ECO:0000256" key="5">
    <source>
        <dbReference type="ARBA" id="ARBA00023136"/>
    </source>
</evidence>
<feature type="transmembrane region" description="Helical" evidence="6">
    <location>
        <begin position="266"/>
        <end position="285"/>
    </location>
</feature>
<reference evidence="8" key="1">
    <citation type="journal article" date="2014" name="Genome Announc.">
        <title>Complete Genome Sequence of Campylobacter iguaniorum Strain 1485ET, Isolated from a Bearded Dragon (Pogona vitticeps).</title>
        <authorList>
            <person name="Gilbert M.J."/>
            <person name="Miller W.G."/>
            <person name="Yee E."/>
            <person name="Kik M."/>
            <person name="Wagenaar J.A."/>
            <person name="Duim B."/>
        </authorList>
    </citation>
    <scope>NUCLEOTIDE SEQUENCE [LARGE SCALE GENOMIC DNA]</scope>
    <source>
        <strain evidence="8">1485E</strain>
    </source>
</reference>
<sequence>MKSKFIKGFIIVAIGVLVWFLPHPDAVTTQAWHLFAIVLATILGLILQPLPIGAVAFFGVTIAVLTNVMKPAQALSGYASTTIWLIVCAFMIARGFIKTGLGKRIAYKIISLLGDSTLKLGYSIVISDAIISPAMPSSGARAGGILFPIVKSLSSALGSEQGDTRKKAGAFFMQTLWQGNAITNGMFLTSMAGNPLIASLALTTFGVEISWGLWAMGAIVPALVSLAVIPYVLYKIYPPQIKDYPEGKKIAKAELAKLGSLKRSEIVMIFVFIGALILWATGSITGLNATTVGMIAVCVMLVFGVLEWNDFICEKGAWDTLIWMGSLITLAGGLSKLGFVTWFAGWMSGTMSGFNWTLVMGILVIVYVFTHYFFASLTAHITAMYATFGAVAIAAGANGVFVALVFAYASNLMMPVTHYGGAPAPIIFGAGYNTQNEWWRLGFIITLINLAIWIIIGSVWWKVLGLW</sequence>
<dbReference type="eggNOG" id="COG0471">
    <property type="taxonomic scope" value="Bacteria"/>
</dbReference>
<evidence type="ECO:0000313" key="7">
    <source>
        <dbReference type="EMBL" id="AII14882.1"/>
    </source>
</evidence>
<dbReference type="PANTHER" id="PTHR42826">
    <property type="entry name" value="DICARBOXYLATE TRANSPORTER 2.1, CHLOROPLASTIC"/>
    <property type="match status" value="1"/>
</dbReference>
<dbReference type="InterPro" id="IPR001898">
    <property type="entry name" value="SLC13A/DASS"/>
</dbReference>
<feature type="transmembrane region" description="Helical" evidence="6">
    <location>
        <begin position="34"/>
        <end position="65"/>
    </location>
</feature>
<keyword evidence="5 6" id="KW-0472">Membrane</keyword>
<evidence type="ECO:0000256" key="1">
    <source>
        <dbReference type="ARBA" id="ARBA00004141"/>
    </source>
</evidence>
<dbReference type="GO" id="GO:0022857">
    <property type="term" value="F:transmembrane transporter activity"/>
    <property type="evidence" value="ECO:0007669"/>
    <property type="project" value="InterPro"/>
</dbReference>
<feature type="transmembrane region" description="Helical" evidence="6">
    <location>
        <begin position="321"/>
        <end position="344"/>
    </location>
</feature>
<dbReference type="STRING" id="1244531.CIG2463D_1100"/>
<feature type="transmembrane region" description="Helical" evidence="6">
    <location>
        <begin position="181"/>
        <end position="205"/>
    </location>
</feature>
<dbReference type="RefSeq" id="WP_051870933.1">
    <property type="nucleotide sequence ID" value="NZ_CP009043.1"/>
</dbReference>
<dbReference type="PIRSF" id="PIRSF002457">
    <property type="entry name" value="DASS"/>
    <property type="match status" value="1"/>
</dbReference>
<dbReference type="Pfam" id="PF00939">
    <property type="entry name" value="Na_sulph_symp"/>
    <property type="match status" value="1"/>
</dbReference>
<dbReference type="KEGG" id="caj:CIG1485E_1046"/>
<dbReference type="OrthoDB" id="3170849at2"/>
<accession>A0A076FBU5</accession>
<name>A0A076FBU5_9BACT</name>
<feature type="transmembrane region" description="Helical" evidence="6">
    <location>
        <begin position="6"/>
        <end position="22"/>
    </location>
</feature>
<dbReference type="InterPro" id="IPR030676">
    <property type="entry name" value="CitT-rel"/>
</dbReference>
<evidence type="ECO:0000256" key="6">
    <source>
        <dbReference type="SAM" id="Phobius"/>
    </source>
</evidence>
<proteinExistence type="inferred from homology"/>
<feature type="transmembrane region" description="Helical" evidence="6">
    <location>
        <begin position="77"/>
        <end position="97"/>
    </location>
</feature>
<dbReference type="Proteomes" id="UP000028486">
    <property type="component" value="Chromosome"/>
</dbReference>
<protein>
    <submittedName>
        <fullName evidence="7">DASS family sodium/dicarboxylate symporter</fullName>
    </submittedName>
</protein>
<feature type="transmembrane region" description="Helical" evidence="6">
    <location>
        <begin position="211"/>
        <end position="234"/>
    </location>
</feature>
<feature type="transmembrane region" description="Helical" evidence="6">
    <location>
        <begin position="291"/>
        <end position="309"/>
    </location>
</feature>
<feature type="transmembrane region" description="Helical" evidence="6">
    <location>
        <begin position="438"/>
        <end position="461"/>
    </location>
</feature>